<evidence type="ECO:0000313" key="3">
    <source>
        <dbReference type="Proteomes" id="UP000215914"/>
    </source>
</evidence>
<organism evidence="2 3">
    <name type="scientific">Helianthus annuus</name>
    <name type="common">Common sunflower</name>
    <dbReference type="NCBI Taxonomy" id="4232"/>
    <lineage>
        <taxon>Eukaryota</taxon>
        <taxon>Viridiplantae</taxon>
        <taxon>Streptophyta</taxon>
        <taxon>Embryophyta</taxon>
        <taxon>Tracheophyta</taxon>
        <taxon>Spermatophyta</taxon>
        <taxon>Magnoliopsida</taxon>
        <taxon>eudicotyledons</taxon>
        <taxon>Gunneridae</taxon>
        <taxon>Pentapetalae</taxon>
        <taxon>asterids</taxon>
        <taxon>campanulids</taxon>
        <taxon>Asterales</taxon>
        <taxon>Asteraceae</taxon>
        <taxon>Asteroideae</taxon>
        <taxon>Heliantheae alliance</taxon>
        <taxon>Heliantheae</taxon>
        <taxon>Helianthus</taxon>
    </lineage>
</organism>
<name>A0A251S260_HELAN</name>
<evidence type="ECO:0000313" key="2">
    <source>
        <dbReference type="EMBL" id="OTF92552.1"/>
    </source>
</evidence>
<protein>
    <submittedName>
        <fullName evidence="2">Uncharacterized protein</fullName>
    </submittedName>
</protein>
<reference evidence="3" key="1">
    <citation type="journal article" date="2017" name="Nature">
        <title>The sunflower genome provides insights into oil metabolism, flowering and Asterid evolution.</title>
        <authorList>
            <person name="Badouin H."/>
            <person name="Gouzy J."/>
            <person name="Grassa C.J."/>
            <person name="Murat F."/>
            <person name="Staton S.E."/>
            <person name="Cottret L."/>
            <person name="Lelandais-Briere C."/>
            <person name="Owens G.L."/>
            <person name="Carrere S."/>
            <person name="Mayjonade B."/>
            <person name="Legrand L."/>
            <person name="Gill N."/>
            <person name="Kane N.C."/>
            <person name="Bowers J.E."/>
            <person name="Hubner S."/>
            <person name="Bellec A."/>
            <person name="Berard A."/>
            <person name="Berges H."/>
            <person name="Blanchet N."/>
            <person name="Boniface M.C."/>
            <person name="Brunel D."/>
            <person name="Catrice O."/>
            <person name="Chaidir N."/>
            <person name="Claudel C."/>
            <person name="Donnadieu C."/>
            <person name="Faraut T."/>
            <person name="Fievet G."/>
            <person name="Helmstetter N."/>
            <person name="King M."/>
            <person name="Knapp S.J."/>
            <person name="Lai Z."/>
            <person name="Le Paslier M.C."/>
            <person name="Lippi Y."/>
            <person name="Lorenzon L."/>
            <person name="Mandel J.R."/>
            <person name="Marage G."/>
            <person name="Marchand G."/>
            <person name="Marquand E."/>
            <person name="Bret-Mestries E."/>
            <person name="Morien E."/>
            <person name="Nambeesan S."/>
            <person name="Nguyen T."/>
            <person name="Pegot-Espagnet P."/>
            <person name="Pouilly N."/>
            <person name="Raftis F."/>
            <person name="Sallet E."/>
            <person name="Schiex T."/>
            <person name="Thomas J."/>
            <person name="Vandecasteele C."/>
            <person name="Vares D."/>
            <person name="Vear F."/>
            <person name="Vautrin S."/>
            <person name="Crespi M."/>
            <person name="Mangin B."/>
            <person name="Burke J.M."/>
            <person name="Salse J."/>
            <person name="Munos S."/>
            <person name="Vincourt P."/>
            <person name="Rieseberg L.H."/>
            <person name="Langlade N.B."/>
        </authorList>
    </citation>
    <scope>NUCLEOTIDE SEQUENCE [LARGE SCALE GENOMIC DNA]</scope>
    <source>
        <strain evidence="3">cv. SF193</strain>
    </source>
</reference>
<keyword evidence="1" id="KW-0472">Membrane</keyword>
<dbReference type="EMBL" id="CM007905">
    <property type="protein sequence ID" value="OTF92552.1"/>
    <property type="molecule type" value="Genomic_DNA"/>
</dbReference>
<dbReference type="Proteomes" id="UP000215914">
    <property type="component" value="Chromosome 16"/>
</dbReference>
<keyword evidence="1" id="KW-1133">Transmembrane helix</keyword>
<dbReference type="InParanoid" id="A0A251S260"/>
<keyword evidence="1" id="KW-0812">Transmembrane</keyword>
<sequence>MEETMMVVGYFSTYFCGATPPSETSGRLMVTTVEVVSGQDIQARFKFRTRILICFKVWFGLLRFTLVWGLQENKGDSGSDSVQQVRM</sequence>
<gene>
    <name evidence="2" type="ORF">HannXRQ_Chr16g0523121</name>
</gene>
<accession>A0A251S260</accession>
<keyword evidence="3" id="KW-1185">Reference proteome</keyword>
<evidence type="ECO:0000256" key="1">
    <source>
        <dbReference type="SAM" id="Phobius"/>
    </source>
</evidence>
<feature type="transmembrane region" description="Helical" evidence="1">
    <location>
        <begin position="51"/>
        <end position="70"/>
    </location>
</feature>
<dbReference type="AlphaFoldDB" id="A0A251S260"/>
<proteinExistence type="predicted"/>